<evidence type="ECO:0000256" key="1">
    <source>
        <dbReference type="ARBA" id="ARBA00011083"/>
    </source>
</evidence>
<dbReference type="OrthoDB" id="9813383at2"/>
<dbReference type="GO" id="GO:0016740">
    <property type="term" value="F:transferase activity"/>
    <property type="evidence" value="ECO:0007669"/>
    <property type="project" value="UniProtKB-KW"/>
</dbReference>
<dbReference type="Gene3D" id="3.40.50.880">
    <property type="match status" value="1"/>
</dbReference>
<dbReference type="GO" id="GO:0005829">
    <property type="term" value="C:cytosol"/>
    <property type="evidence" value="ECO:0007669"/>
    <property type="project" value="TreeGrafter"/>
</dbReference>
<dbReference type="InterPro" id="IPR029062">
    <property type="entry name" value="Class_I_gatase-like"/>
</dbReference>
<comment type="catalytic activity">
    <reaction evidence="2">
        <text>4-(gamma-L-glutamylamino)butanoate + H2O = 4-aminobutanoate + L-glutamate</text>
        <dbReference type="Rhea" id="RHEA:19737"/>
        <dbReference type="ChEBI" id="CHEBI:15377"/>
        <dbReference type="ChEBI" id="CHEBI:29985"/>
        <dbReference type="ChEBI" id="CHEBI:58800"/>
        <dbReference type="ChEBI" id="CHEBI:59888"/>
        <dbReference type="EC" id="3.5.1.94"/>
    </reaction>
</comment>
<evidence type="ECO:0000256" key="4">
    <source>
        <dbReference type="ARBA" id="ARBA00060634"/>
    </source>
</evidence>
<comment type="function">
    <text evidence="3">Involved in the breakdown of putrescine via hydrolysis of the gamma-glutamyl linkage of gamma-glutamyl-gamma-aminobutyrate.</text>
</comment>
<dbReference type="InterPro" id="IPR044668">
    <property type="entry name" value="PuuD-like"/>
</dbReference>
<dbReference type="RefSeq" id="WP_010486172.1">
    <property type="nucleotide sequence ID" value="NZ_AJLO02000010.1"/>
</dbReference>
<proteinExistence type="inferred from homology"/>
<protein>
    <recommendedName>
        <fullName evidence="5">gamma-glutamyl-gamma-aminobutyrate hydrolase</fullName>
        <ecNumber evidence="5">3.5.1.94</ecNumber>
    </recommendedName>
</protein>
<keyword evidence="6" id="KW-0315">Glutamine amidotransferase</keyword>
<dbReference type="GO" id="GO:0006598">
    <property type="term" value="P:polyamine catabolic process"/>
    <property type="evidence" value="ECO:0007669"/>
    <property type="project" value="TreeGrafter"/>
</dbReference>
<comment type="caution">
    <text evidence="6">The sequence shown here is derived from an EMBL/GenBank/DDBJ whole genome shotgun (WGS) entry which is preliminary data.</text>
</comment>
<dbReference type="Proteomes" id="UP000036890">
    <property type="component" value="Unassembled WGS sequence"/>
</dbReference>
<accession>A0A0L8AE97</accession>
<dbReference type="PANTHER" id="PTHR43235:SF1">
    <property type="entry name" value="GLUTAMINE AMIDOTRANSFERASE PB2B2.05-RELATED"/>
    <property type="match status" value="1"/>
</dbReference>
<dbReference type="PANTHER" id="PTHR43235">
    <property type="entry name" value="GLUTAMINE AMIDOTRANSFERASE PB2B2.05-RELATED"/>
    <property type="match status" value="1"/>
</dbReference>
<reference evidence="6 7" key="1">
    <citation type="journal article" date="2012" name="J. Bacteriol.">
        <title>Genome sequence of a novel nicotine-degrading strain, Pseudomonas geniculata N1.</title>
        <authorList>
            <person name="Tang H."/>
            <person name="Yu H."/>
            <person name="Tai C."/>
            <person name="Huang K."/>
            <person name="Liu Y."/>
            <person name="Wang L."/>
            <person name="Yao Y."/>
            <person name="Wu G."/>
            <person name="Xu P."/>
        </authorList>
    </citation>
    <scope>NUCLEOTIDE SEQUENCE [LARGE SCALE GENOMIC DNA]</scope>
    <source>
        <strain evidence="6 7">N1</strain>
    </source>
</reference>
<evidence type="ECO:0000256" key="5">
    <source>
        <dbReference type="ARBA" id="ARBA00066788"/>
    </source>
</evidence>
<evidence type="ECO:0000256" key="3">
    <source>
        <dbReference type="ARBA" id="ARBA00055068"/>
    </source>
</evidence>
<dbReference type="FunFam" id="3.40.50.880:FF:000030">
    <property type="entry name" value="Gamma-glutamyl-gamma-aminobutyrate hydrolase PuuD"/>
    <property type="match status" value="1"/>
</dbReference>
<dbReference type="EC" id="3.5.1.94" evidence="5"/>
<dbReference type="PROSITE" id="PS51273">
    <property type="entry name" value="GATASE_TYPE_1"/>
    <property type="match status" value="1"/>
</dbReference>
<dbReference type="InterPro" id="IPR011697">
    <property type="entry name" value="Peptidase_C26"/>
</dbReference>
<comment type="pathway">
    <text evidence="4">Amine and polyamine degradation; putrescine degradation; 4-aminobutanoate from putrescine: step 4/4.</text>
</comment>
<gene>
    <name evidence="6" type="ORF">W7K_04095</name>
</gene>
<comment type="similarity">
    <text evidence="1">Belongs to the peptidase C26 family.</text>
</comment>
<dbReference type="GO" id="GO:0033969">
    <property type="term" value="F:gamma-glutamyl-gamma-aminobutyrate hydrolase activity"/>
    <property type="evidence" value="ECO:0007669"/>
    <property type="project" value="UniProtKB-EC"/>
</dbReference>
<dbReference type="Pfam" id="PF07722">
    <property type="entry name" value="Peptidase_C26"/>
    <property type="match status" value="1"/>
</dbReference>
<dbReference type="AlphaFoldDB" id="A0A0L8AE97"/>
<dbReference type="SUPFAM" id="SSF52317">
    <property type="entry name" value="Class I glutamine amidotransferase-like"/>
    <property type="match status" value="1"/>
</dbReference>
<dbReference type="CDD" id="cd01745">
    <property type="entry name" value="GATase1_2"/>
    <property type="match status" value="1"/>
</dbReference>
<evidence type="ECO:0000313" key="6">
    <source>
        <dbReference type="EMBL" id="KOF00485.1"/>
    </source>
</evidence>
<name>A0A0L8AE97_9GAMM</name>
<sequence length="253" mass="27585">MRRLPWVGLPTDSTVLGHHRFAVAGEKYVRALAEAAEVTPVVLPSLQPPLPAGDWLQGLDGLLLTGAVSNIEPQHYEGGRSWPGNPHDPARDANAFALLREALAQDLPVLAICRGFQELNVALGGSLHPQVHAVPGLSDHREDPHAPVEVQYGPAHAITLANDGWLAQWHGSDRAQVNSVHGQGIARLAQGLQVEAVADDGLVEAARSLRHGFVLGVQWHPEWRVMQAPFYHAIFRAFGQACRQHQQNRLDSR</sequence>
<organism evidence="6 7">
    <name type="scientific">Stenotrophomonas geniculata N1</name>
    <dbReference type="NCBI Taxonomy" id="1167641"/>
    <lineage>
        <taxon>Bacteria</taxon>
        <taxon>Pseudomonadati</taxon>
        <taxon>Pseudomonadota</taxon>
        <taxon>Gammaproteobacteria</taxon>
        <taxon>Lysobacterales</taxon>
        <taxon>Lysobacteraceae</taxon>
        <taxon>Stenotrophomonas</taxon>
    </lineage>
</organism>
<dbReference type="EMBL" id="AJLO02000010">
    <property type="protein sequence ID" value="KOF00485.1"/>
    <property type="molecule type" value="Genomic_DNA"/>
</dbReference>
<evidence type="ECO:0000313" key="7">
    <source>
        <dbReference type="Proteomes" id="UP000036890"/>
    </source>
</evidence>
<evidence type="ECO:0000256" key="2">
    <source>
        <dbReference type="ARBA" id="ARBA00052718"/>
    </source>
</evidence>
<keyword evidence="6" id="KW-0808">Transferase</keyword>